<dbReference type="Pfam" id="PF00590">
    <property type="entry name" value="TP_methylase"/>
    <property type="match status" value="1"/>
</dbReference>
<proteinExistence type="predicted"/>
<dbReference type="EMBL" id="JBBEGN010000003">
    <property type="protein sequence ID" value="MEJ2868049.1"/>
    <property type="molecule type" value="Genomic_DNA"/>
</dbReference>
<dbReference type="InterPro" id="IPR035996">
    <property type="entry name" value="4pyrrol_Methylase_sf"/>
</dbReference>
<evidence type="ECO:0000256" key="5">
    <source>
        <dbReference type="ARBA" id="ARBA00022691"/>
    </source>
</evidence>
<dbReference type="Gene3D" id="3.40.1010.10">
    <property type="entry name" value="Cobalt-precorrin-4 Transmethylase, Domain 1"/>
    <property type="match status" value="1"/>
</dbReference>
<sequence length="257" mass="28094">MTRTVRTVHVVGIGAGSPGHLTLDAVETLAKVDVVLLLHKRGAADELTDARTEIAERFAPQARIVRRQDAHRERGTTEEGRYLQTTQEWRDERLALYEELISTEVPDGGSVALLAWGDPGIYDGTVDTVQRIVERGNVAIDWTVIPGIGAPAALTAAHRVTMTRTGRPAVITPARQVIAGTPTERADLVVMLDGADQHGVDAVADDATVYWGAYLGTPDETLISGRLGDVREEIRSTRADLRERKGWIMDTYLVRPD</sequence>
<dbReference type="PANTHER" id="PTHR43467">
    <property type="entry name" value="COBALT-PRECORRIN-2 C(20)-METHYLTRANSFERASE"/>
    <property type="match status" value="1"/>
</dbReference>
<organism evidence="7 8">
    <name type="scientific">Actinomycetospora aurantiaca</name>
    <dbReference type="NCBI Taxonomy" id="3129233"/>
    <lineage>
        <taxon>Bacteria</taxon>
        <taxon>Bacillati</taxon>
        <taxon>Actinomycetota</taxon>
        <taxon>Actinomycetes</taxon>
        <taxon>Pseudonocardiales</taxon>
        <taxon>Pseudonocardiaceae</taxon>
        <taxon>Actinomycetospora</taxon>
    </lineage>
</organism>
<dbReference type="RefSeq" id="WP_337694648.1">
    <property type="nucleotide sequence ID" value="NZ_JBBEGN010000003.1"/>
</dbReference>
<dbReference type="GO" id="GO:0032259">
    <property type="term" value="P:methylation"/>
    <property type="evidence" value="ECO:0007669"/>
    <property type="project" value="UniProtKB-KW"/>
</dbReference>
<dbReference type="NCBIfam" id="TIGR02434">
    <property type="entry name" value="CobF"/>
    <property type="match status" value="1"/>
</dbReference>
<dbReference type="PIRSF" id="PIRSF036525">
    <property type="entry name" value="CobF"/>
    <property type="match status" value="1"/>
</dbReference>
<evidence type="ECO:0000256" key="1">
    <source>
        <dbReference type="ARBA" id="ARBA00004953"/>
    </source>
</evidence>
<gene>
    <name evidence="7" type="primary">cobF</name>
    <name evidence="7" type="ORF">WCD74_09760</name>
</gene>
<keyword evidence="2" id="KW-0169">Cobalamin biosynthesis</keyword>
<comment type="pathway">
    <text evidence="1">Cofactor biosynthesis; adenosylcobalamin biosynthesis.</text>
</comment>
<dbReference type="SUPFAM" id="SSF53790">
    <property type="entry name" value="Tetrapyrrole methylase"/>
    <property type="match status" value="1"/>
</dbReference>
<dbReference type="InterPro" id="IPR014777">
    <property type="entry name" value="4pyrrole_Mease_sub1"/>
</dbReference>
<protein>
    <submittedName>
        <fullName evidence="7">Precorrin-6A synthase (Deacetylating)</fullName>
        <ecNumber evidence="7">2.1.1.152</ecNumber>
    </submittedName>
</protein>
<dbReference type="PANTHER" id="PTHR43467:SF1">
    <property type="entry name" value="PRECORRIN-6A SYNTHASE [DEACETYLATING]"/>
    <property type="match status" value="1"/>
</dbReference>
<keyword evidence="8" id="KW-1185">Reference proteome</keyword>
<dbReference type="InterPro" id="IPR000878">
    <property type="entry name" value="4pyrrol_Mease"/>
</dbReference>
<dbReference type="InterPro" id="IPR012797">
    <property type="entry name" value="CobF"/>
</dbReference>
<keyword evidence="4 7" id="KW-0808">Transferase</keyword>
<comment type="caution">
    <text evidence="7">The sequence shown here is derived from an EMBL/GenBank/DDBJ whole genome shotgun (WGS) entry which is preliminary data.</text>
</comment>
<evidence type="ECO:0000313" key="7">
    <source>
        <dbReference type="EMBL" id="MEJ2868049.1"/>
    </source>
</evidence>
<evidence type="ECO:0000313" key="8">
    <source>
        <dbReference type="Proteomes" id="UP001385809"/>
    </source>
</evidence>
<evidence type="ECO:0000256" key="4">
    <source>
        <dbReference type="ARBA" id="ARBA00022679"/>
    </source>
</evidence>
<evidence type="ECO:0000256" key="3">
    <source>
        <dbReference type="ARBA" id="ARBA00022603"/>
    </source>
</evidence>
<keyword evidence="5" id="KW-0949">S-adenosyl-L-methionine</keyword>
<feature type="domain" description="Tetrapyrrole methylase" evidence="6">
    <location>
        <begin position="7"/>
        <end position="230"/>
    </location>
</feature>
<dbReference type="EC" id="2.1.1.152" evidence="7"/>
<reference evidence="7 8" key="1">
    <citation type="submission" date="2024-03" db="EMBL/GenBank/DDBJ databases">
        <title>Actinomycetospora sp. OC33-EN08, a novel actinomycete isolated from wild orchid (Aerides multiflora).</title>
        <authorList>
            <person name="Suriyachadkun C."/>
        </authorList>
    </citation>
    <scope>NUCLEOTIDE SEQUENCE [LARGE SCALE GENOMIC DNA]</scope>
    <source>
        <strain evidence="7 8">OC33-EN08</strain>
    </source>
</reference>
<evidence type="ECO:0000256" key="2">
    <source>
        <dbReference type="ARBA" id="ARBA00022573"/>
    </source>
</evidence>
<dbReference type="CDD" id="cd11643">
    <property type="entry name" value="Precorrin-6A-synthase"/>
    <property type="match status" value="1"/>
</dbReference>
<name>A0ABU8MM29_9PSEU</name>
<keyword evidence="3 7" id="KW-0489">Methyltransferase</keyword>
<dbReference type="GO" id="GO:0043819">
    <property type="term" value="F:precorrin-6A synthase (deacetylating) activity"/>
    <property type="evidence" value="ECO:0007669"/>
    <property type="project" value="UniProtKB-EC"/>
</dbReference>
<dbReference type="Gene3D" id="3.30.950.10">
    <property type="entry name" value="Methyltransferase, Cobalt-precorrin-4 Transmethylase, Domain 2"/>
    <property type="match status" value="1"/>
</dbReference>
<dbReference type="Proteomes" id="UP001385809">
    <property type="component" value="Unassembled WGS sequence"/>
</dbReference>
<accession>A0ABU8MM29</accession>
<evidence type="ECO:0000259" key="6">
    <source>
        <dbReference type="Pfam" id="PF00590"/>
    </source>
</evidence>
<dbReference type="InterPro" id="IPR014776">
    <property type="entry name" value="4pyrrole_Mease_sub2"/>
</dbReference>